<name>A0ABD3AQI8_9GENT</name>
<keyword evidence="2" id="KW-1185">Reference proteome</keyword>
<dbReference type="Proteomes" id="UP001630127">
    <property type="component" value="Unassembled WGS sequence"/>
</dbReference>
<dbReference type="InterPro" id="IPR036691">
    <property type="entry name" value="Endo/exonu/phosph_ase_sf"/>
</dbReference>
<evidence type="ECO:0000313" key="2">
    <source>
        <dbReference type="Proteomes" id="UP001630127"/>
    </source>
</evidence>
<gene>
    <name evidence="1" type="ORF">ACH5RR_006820</name>
</gene>
<reference evidence="1 2" key="1">
    <citation type="submission" date="2024-11" db="EMBL/GenBank/DDBJ databases">
        <title>A near-complete genome assembly of Cinchona calisaya.</title>
        <authorList>
            <person name="Lian D.C."/>
            <person name="Zhao X.W."/>
            <person name="Wei L."/>
        </authorList>
    </citation>
    <scope>NUCLEOTIDE SEQUENCE [LARGE SCALE GENOMIC DNA]</scope>
    <source>
        <tissue evidence="1">Nenye</tissue>
    </source>
</reference>
<sequence>MGATYDGWISSVRVILYAKCTRLEREDLWDNLLRVALDIDQPKLWGGDFNIIYSLADYSRASQQNLHAIDNINVVLNSWHARNSLFWEFFHVVWGL</sequence>
<organism evidence="1 2">
    <name type="scientific">Cinchona calisaya</name>
    <dbReference type="NCBI Taxonomy" id="153742"/>
    <lineage>
        <taxon>Eukaryota</taxon>
        <taxon>Viridiplantae</taxon>
        <taxon>Streptophyta</taxon>
        <taxon>Embryophyta</taxon>
        <taxon>Tracheophyta</taxon>
        <taxon>Spermatophyta</taxon>
        <taxon>Magnoliopsida</taxon>
        <taxon>eudicotyledons</taxon>
        <taxon>Gunneridae</taxon>
        <taxon>Pentapetalae</taxon>
        <taxon>asterids</taxon>
        <taxon>lamiids</taxon>
        <taxon>Gentianales</taxon>
        <taxon>Rubiaceae</taxon>
        <taxon>Cinchonoideae</taxon>
        <taxon>Cinchoneae</taxon>
        <taxon>Cinchona</taxon>
    </lineage>
</organism>
<evidence type="ECO:0000313" key="1">
    <source>
        <dbReference type="EMBL" id="KAL3533299.1"/>
    </source>
</evidence>
<dbReference type="SUPFAM" id="SSF56219">
    <property type="entry name" value="DNase I-like"/>
    <property type="match status" value="1"/>
</dbReference>
<accession>A0ABD3AQI8</accession>
<dbReference type="AlphaFoldDB" id="A0ABD3AQI8"/>
<proteinExistence type="predicted"/>
<comment type="caution">
    <text evidence="1">The sequence shown here is derived from an EMBL/GenBank/DDBJ whole genome shotgun (WGS) entry which is preliminary data.</text>
</comment>
<protein>
    <recommendedName>
        <fullName evidence="3">Endonuclease/exonuclease/phosphatase domain-containing protein</fullName>
    </recommendedName>
</protein>
<evidence type="ECO:0008006" key="3">
    <source>
        <dbReference type="Google" id="ProtNLM"/>
    </source>
</evidence>
<dbReference type="EMBL" id="JBJUIK010000003">
    <property type="protein sequence ID" value="KAL3533299.1"/>
    <property type="molecule type" value="Genomic_DNA"/>
</dbReference>